<accession>A0AAN8EBB0</accession>
<feature type="compositionally biased region" description="Acidic residues" evidence="1">
    <location>
        <begin position="218"/>
        <end position="237"/>
    </location>
</feature>
<feature type="domain" description="Micro-fibrillar-associated protein 1 C-terminal" evidence="2">
    <location>
        <begin position="138"/>
        <end position="371"/>
    </location>
</feature>
<name>A0AAN8EBB0_9EURO</name>
<feature type="compositionally biased region" description="Basic residues" evidence="1">
    <location>
        <begin position="468"/>
        <end position="486"/>
    </location>
</feature>
<reference evidence="3 4" key="1">
    <citation type="submission" date="2022-12" db="EMBL/GenBank/DDBJ databases">
        <title>Genomic features and morphological characterization of a novel Knufia sp. strain isolated from spacecraft assembly facility.</title>
        <authorList>
            <person name="Teixeira M."/>
            <person name="Chander A.M."/>
            <person name="Stajich J.E."/>
            <person name="Venkateswaran K."/>
        </authorList>
    </citation>
    <scope>NUCLEOTIDE SEQUENCE [LARGE SCALE GENOMIC DNA]</scope>
    <source>
        <strain evidence="3 4">FJI-L2-BK-P2</strain>
    </source>
</reference>
<dbReference type="PANTHER" id="PTHR15327">
    <property type="entry name" value="MICROFIBRIL-ASSOCIATED PROTEIN"/>
    <property type="match status" value="1"/>
</dbReference>
<evidence type="ECO:0000256" key="1">
    <source>
        <dbReference type="SAM" id="MobiDB-lite"/>
    </source>
</evidence>
<feature type="compositionally biased region" description="Basic and acidic residues" evidence="1">
    <location>
        <begin position="388"/>
        <end position="411"/>
    </location>
</feature>
<comment type="caution">
    <text evidence="3">The sequence shown here is derived from an EMBL/GenBank/DDBJ whole genome shotgun (WGS) entry which is preliminary data.</text>
</comment>
<feature type="compositionally biased region" description="Basic and acidic residues" evidence="1">
    <location>
        <begin position="491"/>
        <end position="501"/>
    </location>
</feature>
<evidence type="ECO:0000313" key="4">
    <source>
        <dbReference type="Proteomes" id="UP001316803"/>
    </source>
</evidence>
<feature type="compositionally biased region" description="Basic and acidic residues" evidence="1">
    <location>
        <begin position="273"/>
        <end position="299"/>
    </location>
</feature>
<feature type="compositionally biased region" description="Polar residues" evidence="1">
    <location>
        <begin position="170"/>
        <end position="182"/>
    </location>
</feature>
<sequence>MPPPIPAHQKRFTANPTRPARYRPGKGVQEEESSEEDEEEEEEEAQQPKQPQRKSQARPRAPAKPQIEEEDDDEEGFVTEEEDEVDGGAPVPVATAKEAPQQPVQQTAPARQPIPKQEEESSDEEESESEEESEEESSSEDQAPQRKFQRPTFIKKTERKQSATPHAEAESTTPAPEISSSHHTGDTAARRLAEAESMIKTTIERDTAARLAGKKSWDDDDDLPAEALVDDTDGIDPEAERSAWRLRELHRLKRDREAMIAREKELEEIERRRNLTKEEKEAEDREFIEKQKAERDEGRGQAAYLSKYHHKGAFFMDDADSERLAKRDLIGARFEGDVDKSVLPEYMRIRDMTKLGKKGGTKYTDLKGTDTGRFGEDVKRWRGSGYDNNRRDGNDLRGVDERFLPDEDRRGGGPRASGANASALGERRKRSRSPSRDRRKDYGNRDSYRPRSMSRERRRRSYSSSRSRSPRRSRSRSPPRRSRRRSPSPYYERDKRRRVEA</sequence>
<evidence type="ECO:0000313" key="3">
    <source>
        <dbReference type="EMBL" id="KAK5951284.1"/>
    </source>
</evidence>
<dbReference type="InterPro" id="IPR033194">
    <property type="entry name" value="MFAP1"/>
</dbReference>
<dbReference type="AlphaFoldDB" id="A0AAN8EBB0"/>
<feature type="region of interest" description="Disordered" evidence="1">
    <location>
        <begin position="1"/>
        <end position="241"/>
    </location>
</feature>
<feature type="compositionally biased region" description="Basic and acidic residues" evidence="1">
    <location>
        <begin position="434"/>
        <end position="455"/>
    </location>
</feature>
<feature type="compositionally biased region" description="Low complexity" evidence="1">
    <location>
        <begin position="99"/>
        <end position="113"/>
    </location>
</feature>
<gene>
    <name evidence="3" type="ORF">OHC33_007702</name>
</gene>
<feature type="compositionally biased region" description="Acidic residues" evidence="1">
    <location>
        <begin position="120"/>
        <end position="139"/>
    </location>
</feature>
<feature type="compositionally biased region" description="Acidic residues" evidence="1">
    <location>
        <begin position="30"/>
        <end position="45"/>
    </location>
</feature>
<dbReference type="InterPro" id="IPR009730">
    <property type="entry name" value="MFAP1_C"/>
</dbReference>
<feature type="compositionally biased region" description="Basic and acidic residues" evidence="1">
    <location>
        <begin position="364"/>
        <end position="380"/>
    </location>
</feature>
<dbReference type="EMBL" id="JAKLMC020000021">
    <property type="protein sequence ID" value="KAK5951284.1"/>
    <property type="molecule type" value="Genomic_DNA"/>
</dbReference>
<dbReference type="Pfam" id="PF06991">
    <property type="entry name" value="MFAP1"/>
    <property type="match status" value="1"/>
</dbReference>
<feature type="compositionally biased region" description="Basic and acidic residues" evidence="1">
    <location>
        <begin position="183"/>
        <end position="194"/>
    </location>
</feature>
<keyword evidence="4" id="KW-1185">Reference proteome</keyword>
<protein>
    <recommendedName>
        <fullName evidence="2">Micro-fibrillar-associated protein 1 C-terminal domain-containing protein</fullName>
    </recommendedName>
</protein>
<evidence type="ECO:0000259" key="2">
    <source>
        <dbReference type="Pfam" id="PF06991"/>
    </source>
</evidence>
<dbReference type="Proteomes" id="UP001316803">
    <property type="component" value="Unassembled WGS sequence"/>
</dbReference>
<organism evidence="3 4">
    <name type="scientific">Knufia fluminis</name>
    <dbReference type="NCBI Taxonomy" id="191047"/>
    <lineage>
        <taxon>Eukaryota</taxon>
        <taxon>Fungi</taxon>
        <taxon>Dikarya</taxon>
        <taxon>Ascomycota</taxon>
        <taxon>Pezizomycotina</taxon>
        <taxon>Eurotiomycetes</taxon>
        <taxon>Chaetothyriomycetidae</taxon>
        <taxon>Chaetothyriales</taxon>
        <taxon>Trichomeriaceae</taxon>
        <taxon>Knufia</taxon>
    </lineage>
</organism>
<feature type="compositionally biased region" description="Acidic residues" evidence="1">
    <location>
        <begin position="68"/>
        <end position="86"/>
    </location>
</feature>
<feature type="region of interest" description="Disordered" evidence="1">
    <location>
        <begin position="273"/>
        <end position="300"/>
    </location>
</feature>
<proteinExistence type="predicted"/>
<feature type="region of interest" description="Disordered" evidence="1">
    <location>
        <begin position="355"/>
        <end position="501"/>
    </location>
</feature>